<reference evidence="2 3" key="1">
    <citation type="submission" date="2020-04" db="EMBL/GenBank/DDBJ databases">
        <title>Novel species.</title>
        <authorList>
            <person name="Teo W.F.A."/>
            <person name="Lipun K."/>
            <person name="Srisuk N."/>
            <person name="Duangmal K."/>
        </authorList>
    </citation>
    <scope>NUCLEOTIDE SEQUENCE [LARGE SCALE GENOMIC DNA]</scope>
    <source>
        <strain evidence="2 3">K13G38</strain>
    </source>
</reference>
<evidence type="ECO:0000256" key="1">
    <source>
        <dbReference type="SAM" id="SignalP"/>
    </source>
</evidence>
<sequence>MTGHRVIRERRAFLRRHRVSASCAVVAIAASMLAGCSTRSARPPAPTAGPDPVDISEFATRPCALLPPDPAAHAGLAPPGTVRTTVTGTSSCAWAAADAHHASAVAAVDPTTGLRDKYPHPEQIAHYAPTVVSGYPAANVEQPTAPQTCTVTVEPAPHQSLALTATTTPEPRASDPCDQADQLAGLVIRLLRAGAP</sequence>
<accession>A0ABX1JFU6</accession>
<proteinExistence type="predicted"/>
<dbReference type="EMBL" id="JAAXLS010000059">
    <property type="protein sequence ID" value="NKQ58551.1"/>
    <property type="molecule type" value="Genomic_DNA"/>
</dbReference>
<dbReference type="InterPro" id="IPR024520">
    <property type="entry name" value="DUF3558"/>
</dbReference>
<keyword evidence="1" id="KW-0732">Signal</keyword>
<dbReference type="Proteomes" id="UP000715441">
    <property type="component" value="Unassembled WGS sequence"/>
</dbReference>
<protein>
    <submittedName>
        <fullName evidence="2">DUF3558 family protein</fullName>
    </submittedName>
</protein>
<evidence type="ECO:0000313" key="3">
    <source>
        <dbReference type="Proteomes" id="UP000715441"/>
    </source>
</evidence>
<dbReference type="RefSeq" id="WP_168522490.1">
    <property type="nucleotide sequence ID" value="NZ_JAAXLS010000059.1"/>
</dbReference>
<name>A0ABX1JFU6_9PSEU</name>
<dbReference type="Pfam" id="PF12079">
    <property type="entry name" value="DUF3558"/>
    <property type="match status" value="1"/>
</dbReference>
<feature type="signal peptide" evidence="1">
    <location>
        <begin position="1"/>
        <end position="34"/>
    </location>
</feature>
<gene>
    <name evidence="2" type="ORF">HFP15_37465</name>
</gene>
<evidence type="ECO:0000313" key="2">
    <source>
        <dbReference type="EMBL" id="NKQ58551.1"/>
    </source>
</evidence>
<comment type="caution">
    <text evidence="2">The sequence shown here is derived from an EMBL/GenBank/DDBJ whole genome shotgun (WGS) entry which is preliminary data.</text>
</comment>
<keyword evidence="3" id="KW-1185">Reference proteome</keyword>
<organism evidence="2 3">
    <name type="scientific">Amycolatopsis acididurans</name>
    <dbReference type="NCBI Taxonomy" id="2724524"/>
    <lineage>
        <taxon>Bacteria</taxon>
        <taxon>Bacillati</taxon>
        <taxon>Actinomycetota</taxon>
        <taxon>Actinomycetes</taxon>
        <taxon>Pseudonocardiales</taxon>
        <taxon>Pseudonocardiaceae</taxon>
        <taxon>Amycolatopsis</taxon>
    </lineage>
</organism>
<feature type="chain" id="PRO_5045932382" evidence="1">
    <location>
        <begin position="35"/>
        <end position="196"/>
    </location>
</feature>